<sequence>MTSEPDEAERLPDRAEGSTVARGQRPERARAAALDDRALLAAMQGGDEWAWSEFHARFRPLLAGIARHVRMPVGADVTAAEALVDEVLADEAVRLTQPGAPRVMNLAGYLVRAARHKLIDVRRAAARRQRRYAEAATDATRHAPVRGTVRGTAGPAHVGEAVVETLCSEYARRASEPREPNDDAAGSPAVRALAAAIRDMTSDDERLLLTWLAERVSHRMIATWLGVSYDAATKRIWRLCRKLRAAAVQYGARLGDAERAEVDRFLRRAGVLPPVVASVSPAAAARDCPTTPFDDER</sequence>
<dbReference type="GO" id="GO:0006352">
    <property type="term" value="P:DNA-templated transcription initiation"/>
    <property type="evidence" value="ECO:0007669"/>
    <property type="project" value="InterPro"/>
</dbReference>
<evidence type="ECO:0000313" key="2">
    <source>
        <dbReference type="EMBL" id="AHG93510.1"/>
    </source>
</evidence>
<keyword evidence="2" id="KW-0614">Plasmid</keyword>
<accession>W0RT61</accession>
<evidence type="ECO:0000256" key="1">
    <source>
        <dbReference type="SAM" id="MobiDB-lite"/>
    </source>
</evidence>
<dbReference type="SUPFAM" id="SSF88946">
    <property type="entry name" value="Sigma2 domain of RNA polymerase sigma factors"/>
    <property type="match status" value="1"/>
</dbReference>
<geneLocation type="plasmid" evidence="2 3">
    <name>2</name>
</geneLocation>
<evidence type="ECO:0000313" key="3">
    <source>
        <dbReference type="Proteomes" id="UP000019151"/>
    </source>
</evidence>
<reference evidence="2 3" key="1">
    <citation type="journal article" date="2014" name="Genome Announc.">
        <title>Genome Sequence and Methylome of Soil Bacterium Gemmatirosa kalamazoonensis KBS708T, a Member of the Rarely Cultivated Gemmatimonadetes Phylum.</title>
        <authorList>
            <person name="Debruyn J.M."/>
            <person name="Radosevich M."/>
            <person name="Wommack K.E."/>
            <person name="Polson S.W."/>
            <person name="Hauser L.J."/>
            <person name="Fawaz M.N."/>
            <person name="Korlach J."/>
            <person name="Tsai Y.C."/>
        </authorList>
    </citation>
    <scope>NUCLEOTIDE SEQUENCE [LARGE SCALE GENOMIC DNA]</scope>
    <source>
        <strain evidence="2 3">KBS708</strain>
        <plasmid evidence="3">Plasmid 2</plasmid>
    </source>
</reference>
<dbReference type="GO" id="GO:0003700">
    <property type="term" value="F:DNA-binding transcription factor activity"/>
    <property type="evidence" value="ECO:0007669"/>
    <property type="project" value="InterPro"/>
</dbReference>
<proteinExistence type="predicted"/>
<dbReference type="HOGENOM" id="CLU_936146_0_0_0"/>
<dbReference type="Proteomes" id="UP000019151">
    <property type="component" value="Plasmid 2"/>
</dbReference>
<keyword evidence="3" id="KW-1185">Reference proteome</keyword>
<dbReference type="Gene3D" id="1.10.1740.10">
    <property type="match status" value="1"/>
</dbReference>
<gene>
    <name evidence="2" type="ORF">J421_5975</name>
</gene>
<name>W0RT61_9BACT</name>
<protein>
    <submittedName>
        <fullName evidence="2">Uncharacterized protein</fullName>
    </submittedName>
</protein>
<dbReference type="InterPro" id="IPR013325">
    <property type="entry name" value="RNA_pol_sigma_r2"/>
</dbReference>
<dbReference type="EMBL" id="CP007130">
    <property type="protein sequence ID" value="AHG93510.1"/>
    <property type="molecule type" value="Genomic_DNA"/>
</dbReference>
<dbReference type="InParanoid" id="W0RT61"/>
<organism evidence="2 3">
    <name type="scientific">Gemmatirosa kalamazoonensis</name>
    <dbReference type="NCBI Taxonomy" id="861299"/>
    <lineage>
        <taxon>Bacteria</taxon>
        <taxon>Pseudomonadati</taxon>
        <taxon>Gemmatimonadota</taxon>
        <taxon>Gemmatimonadia</taxon>
        <taxon>Gemmatimonadales</taxon>
        <taxon>Gemmatimonadaceae</taxon>
        <taxon>Gemmatirosa</taxon>
    </lineage>
</organism>
<dbReference type="KEGG" id="gba:J421_5975"/>
<feature type="region of interest" description="Disordered" evidence="1">
    <location>
        <begin position="1"/>
        <end position="28"/>
    </location>
</feature>
<dbReference type="AlphaFoldDB" id="W0RT61"/>